<evidence type="ECO:0000313" key="1">
    <source>
        <dbReference type="EMBL" id="GAI14915.1"/>
    </source>
</evidence>
<proteinExistence type="predicted"/>
<organism evidence="1">
    <name type="scientific">marine sediment metagenome</name>
    <dbReference type="NCBI Taxonomy" id="412755"/>
    <lineage>
        <taxon>unclassified sequences</taxon>
        <taxon>metagenomes</taxon>
        <taxon>ecological metagenomes</taxon>
    </lineage>
</organism>
<dbReference type="EMBL" id="BARV01009318">
    <property type="protein sequence ID" value="GAI14915.1"/>
    <property type="molecule type" value="Genomic_DNA"/>
</dbReference>
<accession>X1MJM2</accession>
<sequence>MGKSEGLMKRELQILFQALCDGLRQEVRQRRSLAHLVPGQDFSLTKEREVGIASSLAWHLRLAGFIVQVDAYFPDGDPRRRPDFGIWLPASKKYIYLELKTVGWGNYPYYFQGAIKDIEKLNKETDPQNQRNGL</sequence>
<protein>
    <submittedName>
        <fullName evidence="1">Uncharacterized protein</fullName>
    </submittedName>
</protein>
<dbReference type="AlphaFoldDB" id="X1MJM2"/>
<gene>
    <name evidence="1" type="ORF">S06H3_18426</name>
</gene>
<comment type="caution">
    <text evidence="1">The sequence shown here is derived from an EMBL/GenBank/DDBJ whole genome shotgun (WGS) entry which is preliminary data.</text>
</comment>
<name>X1MJM2_9ZZZZ</name>
<feature type="non-terminal residue" evidence="1">
    <location>
        <position position="134"/>
    </location>
</feature>
<reference evidence="1" key="1">
    <citation type="journal article" date="2014" name="Front. Microbiol.">
        <title>High frequency of phylogenetically diverse reductive dehalogenase-homologous genes in deep subseafloor sedimentary metagenomes.</title>
        <authorList>
            <person name="Kawai M."/>
            <person name="Futagami T."/>
            <person name="Toyoda A."/>
            <person name="Takaki Y."/>
            <person name="Nishi S."/>
            <person name="Hori S."/>
            <person name="Arai W."/>
            <person name="Tsubouchi T."/>
            <person name="Morono Y."/>
            <person name="Uchiyama I."/>
            <person name="Ito T."/>
            <person name="Fujiyama A."/>
            <person name="Inagaki F."/>
            <person name="Takami H."/>
        </authorList>
    </citation>
    <scope>NUCLEOTIDE SEQUENCE</scope>
    <source>
        <strain evidence="1">Expedition CK06-06</strain>
    </source>
</reference>